<dbReference type="InterPro" id="IPR025699">
    <property type="entry name" value="ABC2_memb-like"/>
</dbReference>
<dbReference type="Proteomes" id="UP000321574">
    <property type="component" value="Unassembled WGS sequence"/>
</dbReference>
<feature type="transmembrane region" description="Helical" evidence="1">
    <location>
        <begin position="137"/>
        <end position="157"/>
    </location>
</feature>
<gene>
    <name evidence="2" type="ORF">FHP05_07205</name>
</gene>
<keyword evidence="1" id="KW-1133">Transmembrane helix</keyword>
<dbReference type="OrthoDB" id="1913432at2"/>
<keyword evidence="3" id="KW-1185">Reference proteome</keyword>
<reference evidence="2 3" key="1">
    <citation type="submission" date="2019-06" db="EMBL/GenBank/DDBJ databases">
        <title>Cerasibacillus sp. nov., isolated from maize field.</title>
        <authorList>
            <person name="Lin S.-Y."/>
            <person name="Tsai C.-F."/>
            <person name="Young C.-C."/>
        </authorList>
    </citation>
    <scope>NUCLEOTIDE SEQUENCE [LARGE SCALE GENOMIC DNA]</scope>
    <source>
        <strain evidence="2 3">CC-CFT480</strain>
    </source>
</reference>
<feature type="transmembrane region" description="Helical" evidence="1">
    <location>
        <begin position="34"/>
        <end position="51"/>
    </location>
</feature>
<evidence type="ECO:0000313" key="3">
    <source>
        <dbReference type="Proteomes" id="UP000321574"/>
    </source>
</evidence>
<dbReference type="PANTHER" id="PTHR41309:SF2">
    <property type="entry name" value="MEMBRANE PROTEIN"/>
    <property type="match status" value="1"/>
</dbReference>
<dbReference type="Pfam" id="PF13346">
    <property type="entry name" value="ABC2_membrane_5"/>
    <property type="match status" value="1"/>
</dbReference>
<accession>A0A5C8NV66</accession>
<comment type="caution">
    <text evidence="2">The sequence shown here is derived from an EMBL/GenBank/DDBJ whole genome shotgun (WGS) entry which is preliminary data.</text>
</comment>
<evidence type="ECO:0000256" key="1">
    <source>
        <dbReference type="SAM" id="Phobius"/>
    </source>
</evidence>
<dbReference type="EMBL" id="VDUW01000004">
    <property type="protein sequence ID" value="TXL64930.1"/>
    <property type="molecule type" value="Genomic_DNA"/>
</dbReference>
<dbReference type="RefSeq" id="WP_147666595.1">
    <property type="nucleotide sequence ID" value="NZ_VDUW01000004.1"/>
</dbReference>
<protein>
    <submittedName>
        <fullName evidence="2">ABC-2 transporter permease</fullName>
    </submittedName>
</protein>
<keyword evidence="1" id="KW-0812">Transmembrane</keyword>
<evidence type="ECO:0000313" key="2">
    <source>
        <dbReference type="EMBL" id="TXL64930.1"/>
    </source>
</evidence>
<organism evidence="2 3">
    <name type="scientific">Cerasibacillus terrae</name>
    <dbReference type="NCBI Taxonomy" id="2498845"/>
    <lineage>
        <taxon>Bacteria</taxon>
        <taxon>Bacillati</taxon>
        <taxon>Bacillota</taxon>
        <taxon>Bacilli</taxon>
        <taxon>Bacillales</taxon>
        <taxon>Bacillaceae</taxon>
        <taxon>Cerasibacillus</taxon>
    </lineage>
</organism>
<sequence length="205" mass="23933">MLHLIKKDLVMHKLAWFTFLAMLIFFMLFDKNQIFVIALMSAVVMTNAFYYEEDINGHKLWNALPYTRNEIVSARYSSLLIVFFVIATAVIMVGLVLKNEWELGLLQEVIGSLIVLFLAGAVCFPLFFWFGQKNTMFMLFVIYIFLVIGGTYAFYYLYRYMNQSLLPSINLSGSWLFVIASLMALCMYLFSWRLSVKIYQTKEIL</sequence>
<feature type="transmembrane region" description="Helical" evidence="1">
    <location>
        <begin position="169"/>
        <end position="190"/>
    </location>
</feature>
<dbReference type="AlphaFoldDB" id="A0A5C8NV66"/>
<keyword evidence="1" id="KW-0472">Membrane</keyword>
<feature type="transmembrane region" description="Helical" evidence="1">
    <location>
        <begin position="9"/>
        <end position="28"/>
    </location>
</feature>
<feature type="transmembrane region" description="Helical" evidence="1">
    <location>
        <begin position="109"/>
        <end position="130"/>
    </location>
</feature>
<proteinExistence type="predicted"/>
<dbReference type="PANTHER" id="PTHR41309">
    <property type="entry name" value="MEMBRANE PROTEIN-RELATED"/>
    <property type="match status" value="1"/>
</dbReference>
<name>A0A5C8NV66_9BACI</name>
<feature type="transmembrane region" description="Helical" evidence="1">
    <location>
        <begin position="72"/>
        <end position="97"/>
    </location>
</feature>